<dbReference type="InterPro" id="IPR000742">
    <property type="entry name" value="EGF"/>
</dbReference>
<organism evidence="3">
    <name type="scientific">Magallana gigas</name>
    <name type="common">Pacific oyster</name>
    <name type="synonym">Crassostrea gigas</name>
    <dbReference type="NCBI Taxonomy" id="29159"/>
    <lineage>
        <taxon>Eukaryota</taxon>
        <taxon>Metazoa</taxon>
        <taxon>Spiralia</taxon>
        <taxon>Lophotrochozoa</taxon>
        <taxon>Mollusca</taxon>
        <taxon>Bivalvia</taxon>
        <taxon>Autobranchia</taxon>
        <taxon>Pteriomorphia</taxon>
        <taxon>Ostreida</taxon>
        <taxon>Ostreoidea</taxon>
        <taxon>Ostreidae</taxon>
        <taxon>Magallana</taxon>
    </lineage>
</organism>
<dbReference type="InParanoid" id="K1QRR9"/>
<dbReference type="PROSITE" id="PS01186">
    <property type="entry name" value="EGF_2"/>
    <property type="match status" value="1"/>
</dbReference>
<dbReference type="PROSITE" id="PS00022">
    <property type="entry name" value="EGF_1"/>
    <property type="match status" value="1"/>
</dbReference>
<name>K1QRR9_MAGGI</name>
<feature type="domain" description="EGF-like" evidence="1 2">
    <location>
        <begin position="139"/>
        <end position="150"/>
    </location>
</feature>
<evidence type="ECO:0000259" key="2">
    <source>
        <dbReference type="PROSITE" id="PS01186"/>
    </source>
</evidence>
<protein>
    <recommendedName>
        <fullName evidence="1 2">EGF-like domain-containing protein</fullName>
    </recommendedName>
</protein>
<dbReference type="SUPFAM" id="SSF57196">
    <property type="entry name" value="EGF/Laminin"/>
    <property type="match status" value="1"/>
</dbReference>
<dbReference type="AlphaFoldDB" id="K1QRR9"/>
<dbReference type="Gene3D" id="2.10.25.10">
    <property type="entry name" value="Laminin"/>
    <property type="match status" value="1"/>
</dbReference>
<sequence length="281" mass="31226">MRQGVLDWFVAILIGDNNVVPTVLYNRPTQCVIVQDKMSIFTPQTPSFLSNNNKTECQVHGAEDGFLRCGTSNMYIKPECVCTFHNVYEAMYHQFSSCPHGDKSDVVTQLKCHLNNNGPCINGGKIKCEGDEVAPDITCECPPPYQGMFCEEKMENIIRLCDRISNSTAAPLKNCDHTKTDCVTYSRNRRYAFKCYETHASQIRELLLCEDTEDITESLAVTDVPYWIVPEDPTTVRGDSINMISTAGIHLSTHVLIMKHALSVIGTVSGGNTPLPGGCLY</sequence>
<evidence type="ECO:0000313" key="3">
    <source>
        <dbReference type="EMBL" id="EKC36418.1"/>
    </source>
</evidence>
<dbReference type="HOGENOM" id="CLU_991278_0_0_1"/>
<proteinExistence type="predicted"/>
<accession>K1QRR9</accession>
<dbReference type="EMBL" id="JH817457">
    <property type="protein sequence ID" value="EKC36418.1"/>
    <property type="molecule type" value="Genomic_DNA"/>
</dbReference>
<reference evidence="3" key="1">
    <citation type="journal article" date="2012" name="Nature">
        <title>The oyster genome reveals stress adaptation and complexity of shell formation.</title>
        <authorList>
            <person name="Zhang G."/>
            <person name="Fang X."/>
            <person name="Guo X."/>
            <person name="Li L."/>
            <person name="Luo R."/>
            <person name="Xu F."/>
            <person name="Yang P."/>
            <person name="Zhang L."/>
            <person name="Wang X."/>
            <person name="Qi H."/>
            <person name="Xiong Z."/>
            <person name="Que H."/>
            <person name="Xie Y."/>
            <person name="Holland P.W."/>
            <person name="Paps J."/>
            <person name="Zhu Y."/>
            <person name="Wu F."/>
            <person name="Chen Y."/>
            <person name="Wang J."/>
            <person name="Peng C."/>
            <person name="Meng J."/>
            <person name="Yang L."/>
            <person name="Liu J."/>
            <person name="Wen B."/>
            <person name="Zhang N."/>
            <person name="Huang Z."/>
            <person name="Zhu Q."/>
            <person name="Feng Y."/>
            <person name="Mount A."/>
            <person name="Hedgecock D."/>
            <person name="Xu Z."/>
            <person name="Liu Y."/>
            <person name="Domazet-Loso T."/>
            <person name="Du Y."/>
            <person name="Sun X."/>
            <person name="Zhang S."/>
            <person name="Liu B."/>
            <person name="Cheng P."/>
            <person name="Jiang X."/>
            <person name="Li J."/>
            <person name="Fan D."/>
            <person name="Wang W."/>
            <person name="Fu W."/>
            <person name="Wang T."/>
            <person name="Wang B."/>
            <person name="Zhang J."/>
            <person name="Peng Z."/>
            <person name="Li Y."/>
            <person name="Li N."/>
            <person name="Wang J."/>
            <person name="Chen M."/>
            <person name="He Y."/>
            <person name="Tan F."/>
            <person name="Song X."/>
            <person name="Zheng Q."/>
            <person name="Huang R."/>
            <person name="Yang H."/>
            <person name="Du X."/>
            <person name="Chen L."/>
            <person name="Yang M."/>
            <person name="Gaffney P.M."/>
            <person name="Wang S."/>
            <person name="Luo L."/>
            <person name="She Z."/>
            <person name="Ming Y."/>
            <person name="Huang W."/>
            <person name="Zhang S."/>
            <person name="Huang B."/>
            <person name="Zhang Y."/>
            <person name="Qu T."/>
            <person name="Ni P."/>
            <person name="Miao G."/>
            <person name="Wang J."/>
            <person name="Wang Q."/>
            <person name="Steinberg C.E."/>
            <person name="Wang H."/>
            <person name="Li N."/>
            <person name="Qian L."/>
            <person name="Zhang G."/>
            <person name="Li Y."/>
            <person name="Yang H."/>
            <person name="Liu X."/>
            <person name="Wang J."/>
            <person name="Yin Y."/>
            <person name="Wang J."/>
        </authorList>
    </citation>
    <scope>NUCLEOTIDE SEQUENCE [LARGE SCALE GENOMIC DNA]</scope>
    <source>
        <strain evidence="3">05x7-T-G4-1.051#20</strain>
    </source>
</reference>
<evidence type="ECO:0000259" key="1">
    <source>
        <dbReference type="PROSITE" id="PS00022"/>
    </source>
</evidence>
<gene>
    <name evidence="3" type="ORF">CGI_10007598</name>
</gene>